<dbReference type="Proteomes" id="UP000253508">
    <property type="component" value="Unassembled WGS sequence"/>
</dbReference>
<dbReference type="Pfam" id="PF00535">
    <property type="entry name" value="Glycos_transf_2"/>
    <property type="match status" value="1"/>
</dbReference>
<name>A0A367XU70_9MICO</name>
<accession>A0A367XU70</accession>
<keyword evidence="2" id="KW-0808">Transferase</keyword>
<proteinExistence type="predicted"/>
<organism evidence="2 3">
    <name type="scientific">Microbacterium sorbitolivorans</name>
    <dbReference type="NCBI Taxonomy" id="1867410"/>
    <lineage>
        <taxon>Bacteria</taxon>
        <taxon>Bacillati</taxon>
        <taxon>Actinomycetota</taxon>
        <taxon>Actinomycetes</taxon>
        <taxon>Micrococcales</taxon>
        <taxon>Microbacteriaceae</taxon>
        <taxon>Microbacterium</taxon>
    </lineage>
</organism>
<dbReference type="PANTHER" id="PTHR22916">
    <property type="entry name" value="GLYCOSYLTRANSFERASE"/>
    <property type="match status" value="1"/>
</dbReference>
<evidence type="ECO:0000313" key="3">
    <source>
        <dbReference type="Proteomes" id="UP000253508"/>
    </source>
</evidence>
<dbReference type="InterPro" id="IPR029044">
    <property type="entry name" value="Nucleotide-diphossugar_trans"/>
</dbReference>
<evidence type="ECO:0000259" key="1">
    <source>
        <dbReference type="Pfam" id="PF00535"/>
    </source>
</evidence>
<dbReference type="Gene3D" id="3.90.550.10">
    <property type="entry name" value="Spore Coat Polysaccharide Biosynthesis Protein SpsA, Chain A"/>
    <property type="match status" value="1"/>
</dbReference>
<dbReference type="RefSeq" id="WP_114118605.1">
    <property type="nucleotide sequence ID" value="NZ_BMHU01000005.1"/>
</dbReference>
<dbReference type="GO" id="GO:0016758">
    <property type="term" value="F:hexosyltransferase activity"/>
    <property type="evidence" value="ECO:0007669"/>
    <property type="project" value="UniProtKB-ARBA"/>
</dbReference>
<gene>
    <name evidence="2" type="ORF">DTO57_12745</name>
</gene>
<dbReference type="InterPro" id="IPR001173">
    <property type="entry name" value="Glyco_trans_2-like"/>
</dbReference>
<reference evidence="2 3" key="1">
    <citation type="submission" date="2018-07" db="EMBL/GenBank/DDBJ databases">
        <title>Microbacterium endoborsara sp. nov., a novel actinobacterium isolated from Borszczowia aralocaspica.</title>
        <authorList>
            <person name="An D."/>
        </authorList>
    </citation>
    <scope>NUCLEOTIDE SEQUENCE [LARGE SCALE GENOMIC DNA]</scope>
    <source>
        <strain evidence="2 3">C1.15228</strain>
    </source>
</reference>
<dbReference type="PANTHER" id="PTHR22916:SF3">
    <property type="entry name" value="UDP-GLCNAC:BETAGAL BETA-1,3-N-ACETYLGLUCOSAMINYLTRANSFERASE-LIKE PROTEIN 1"/>
    <property type="match status" value="1"/>
</dbReference>
<evidence type="ECO:0000313" key="2">
    <source>
        <dbReference type="EMBL" id="RCK57167.1"/>
    </source>
</evidence>
<dbReference type="SUPFAM" id="SSF53448">
    <property type="entry name" value="Nucleotide-diphospho-sugar transferases"/>
    <property type="match status" value="1"/>
</dbReference>
<feature type="domain" description="Glycosyltransferase 2-like" evidence="1">
    <location>
        <begin position="11"/>
        <end position="135"/>
    </location>
</feature>
<comment type="caution">
    <text evidence="2">The sequence shown here is derived from an EMBL/GenBank/DDBJ whole genome shotgun (WGS) entry which is preliminary data.</text>
</comment>
<keyword evidence="3" id="KW-1185">Reference proteome</keyword>
<dbReference type="CDD" id="cd00761">
    <property type="entry name" value="Glyco_tranf_GTA_type"/>
    <property type="match status" value="1"/>
</dbReference>
<dbReference type="EMBL" id="QORO01000005">
    <property type="protein sequence ID" value="RCK57167.1"/>
    <property type="molecule type" value="Genomic_DNA"/>
</dbReference>
<dbReference type="AlphaFoldDB" id="A0A367XU70"/>
<protein>
    <submittedName>
        <fullName evidence="2">Glycosyltransferase family 2 protein</fullName>
    </submittedName>
</protein>
<dbReference type="OrthoDB" id="2676521at2"/>
<sequence length="594" mass="63259">MSDTSRHPTYSVVIPTYNVRPWLRQTLESVLRQREDLEVIVVDDGSTDGTRDLIADYAARDPRIRVLDNDGSGGGSARNLGARSAAGEYLIFADGDDLIPDGAYAALVGSLERSGSDLAVGDYLKFRAVDTWRPTQAMGAFDRPAEGVTLADEPSLLFSRPCWNRAFRASFWRESAIEFPDVPRSNDIVPMVRALAGASSIDIVEDIVYVYRERPGSGSMTARAGASTSLVSYLTQEAECARIVADLGDEGASRVFSDLVWDRDGFVAVNRYLLAWAEPTGGDAEVRDALAQLLALVPAPSESVGLLRAAVLCLAASGDFAAAHALARVAGGHPEGRDASEESANLAETWLAALAWIDGASDARGADAPSAGARALTDVERALVLERFARQLAATTGGSPKNVASRGARATFFGDPMWGELVVAARRVLGPRAALFAAEAWQDPAAGATRAELRRAAAGRIHALAGGGILALDGTVAPEAGDVRVGLLDGEATIAADSLIVIEASSTAWRTAGDGVRSFTAAFAVGSLPMHRPLTPVLIEGDAVWNLDATLELPPYSRHDSFLYDVVDRILVVRKRRHWAIRGAITFAKRLRTR</sequence>